<name>A0A7J7WLH9_PIPKU</name>
<comment type="caution">
    <text evidence="1">The sequence shown here is derived from an EMBL/GenBank/DDBJ whole genome shotgun (WGS) entry which is preliminary data.</text>
</comment>
<sequence length="124" mass="14123">MWLPVLKKVTPLCCSSLIENSAASTELSSSLVDMDIRDVHLPHGFYSSEACSTSDHLLGMLKCCPSLCIWINTMSLEYIISKISFNSIWVNRVRDWQLTFNLWDCSWNSKVTSKPSIYKEVNVN</sequence>
<dbReference type="EMBL" id="JACAGB010000010">
    <property type="protein sequence ID" value="KAF6338223.1"/>
    <property type="molecule type" value="Genomic_DNA"/>
</dbReference>
<keyword evidence="2" id="KW-1185">Reference proteome</keyword>
<protein>
    <submittedName>
        <fullName evidence="1">Uncharacterized protein</fullName>
    </submittedName>
</protein>
<dbReference type="Proteomes" id="UP000558488">
    <property type="component" value="Unassembled WGS sequence"/>
</dbReference>
<proteinExistence type="predicted"/>
<evidence type="ECO:0000313" key="1">
    <source>
        <dbReference type="EMBL" id="KAF6338223.1"/>
    </source>
</evidence>
<accession>A0A7J7WLH9</accession>
<evidence type="ECO:0000313" key="2">
    <source>
        <dbReference type="Proteomes" id="UP000558488"/>
    </source>
</evidence>
<gene>
    <name evidence="1" type="ORF">mPipKuh1_007948</name>
</gene>
<organism evidence="1 2">
    <name type="scientific">Pipistrellus kuhlii</name>
    <name type="common">Kuhl's pipistrelle</name>
    <dbReference type="NCBI Taxonomy" id="59472"/>
    <lineage>
        <taxon>Eukaryota</taxon>
        <taxon>Metazoa</taxon>
        <taxon>Chordata</taxon>
        <taxon>Craniata</taxon>
        <taxon>Vertebrata</taxon>
        <taxon>Euteleostomi</taxon>
        <taxon>Mammalia</taxon>
        <taxon>Eutheria</taxon>
        <taxon>Laurasiatheria</taxon>
        <taxon>Chiroptera</taxon>
        <taxon>Yangochiroptera</taxon>
        <taxon>Vespertilionidae</taxon>
        <taxon>Pipistrellus</taxon>
    </lineage>
</organism>
<dbReference type="AlphaFoldDB" id="A0A7J7WLH9"/>
<reference evidence="1 2" key="1">
    <citation type="journal article" date="2020" name="Nature">
        <title>Six reference-quality genomes reveal evolution of bat adaptations.</title>
        <authorList>
            <person name="Jebb D."/>
            <person name="Huang Z."/>
            <person name="Pippel M."/>
            <person name="Hughes G.M."/>
            <person name="Lavrichenko K."/>
            <person name="Devanna P."/>
            <person name="Winkler S."/>
            <person name="Jermiin L.S."/>
            <person name="Skirmuntt E.C."/>
            <person name="Katzourakis A."/>
            <person name="Burkitt-Gray L."/>
            <person name="Ray D.A."/>
            <person name="Sullivan K.A.M."/>
            <person name="Roscito J.G."/>
            <person name="Kirilenko B.M."/>
            <person name="Davalos L.M."/>
            <person name="Corthals A.P."/>
            <person name="Power M.L."/>
            <person name="Jones G."/>
            <person name="Ransome R.D."/>
            <person name="Dechmann D.K.N."/>
            <person name="Locatelli A.G."/>
            <person name="Puechmaille S.J."/>
            <person name="Fedrigo O."/>
            <person name="Jarvis E.D."/>
            <person name="Hiller M."/>
            <person name="Vernes S.C."/>
            <person name="Myers E.W."/>
            <person name="Teeling E.C."/>
        </authorList>
    </citation>
    <scope>NUCLEOTIDE SEQUENCE [LARGE SCALE GENOMIC DNA]</scope>
    <source>
        <strain evidence="1">MPipKuh1</strain>
        <tissue evidence="1">Flight muscle</tissue>
    </source>
</reference>